<keyword evidence="3" id="KW-0479">Metal-binding</keyword>
<reference evidence="8" key="1">
    <citation type="submission" date="2023-03" db="EMBL/GenBank/DDBJ databases">
        <title>Chromosome-scale reference genome and RAD-based genetic map of yellow starthistle (Centaurea solstitialis) reveal putative structural variation and QTLs associated with invader traits.</title>
        <authorList>
            <person name="Reatini B."/>
            <person name="Cang F.A."/>
            <person name="Jiang Q."/>
            <person name="Mckibben M.T.W."/>
            <person name="Barker M.S."/>
            <person name="Rieseberg L.H."/>
            <person name="Dlugosch K.M."/>
        </authorList>
    </citation>
    <scope>NUCLEOTIDE SEQUENCE</scope>
    <source>
        <strain evidence="8">CAN-66</strain>
        <tissue evidence="8">Leaf</tissue>
    </source>
</reference>
<gene>
    <name evidence="8" type="ORF">OSB04_021944</name>
</gene>
<proteinExistence type="inferred from homology"/>
<feature type="compositionally biased region" description="Pro residues" evidence="6">
    <location>
        <begin position="16"/>
        <end position="34"/>
    </location>
</feature>
<dbReference type="AlphaFoldDB" id="A0AA38T6F7"/>
<evidence type="ECO:0000256" key="2">
    <source>
        <dbReference type="ARBA" id="ARBA00005975"/>
    </source>
</evidence>
<dbReference type="Pfam" id="PF10601">
    <property type="entry name" value="zf-LITAF-like"/>
    <property type="match status" value="1"/>
</dbReference>
<keyword evidence="9" id="KW-1185">Reference proteome</keyword>
<dbReference type="Proteomes" id="UP001172457">
    <property type="component" value="Chromosome 5"/>
</dbReference>
<dbReference type="InterPro" id="IPR006629">
    <property type="entry name" value="LITAF"/>
</dbReference>
<evidence type="ECO:0000256" key="5">
    <source>
        <dbReference type="ARBA" id="ARBA00023136"/>
    </source>
</evidence>
<evidence type="ECO:0000256" key="4">
    <source>
        <dbReference type="ARBA" id="ARBA00022833"/>
    </source>
</evidence>
<evidence type="ECO:0000313" key="8">
    <source>
        <dbReference type="EMBL" id="KAJ9549401.1"/>
    </source>
</evidence>
<keyword evidence="5" id="KW-0472">Membrane</keyword>
<protein>
    <recommendedName>
        <fullName evidence="7">LITAF domain-containing protein</fullName>
    </recommendedName>
</protein>
<accession>A0AA38T6F7</accession>
<comment type="subcellular location">
    <subcellularLocation>
        <location evidence="1">Membrane</location>
        <topology evidence="1">Peripheral membrane protein</topology>
    </subcellularLocation>
</comment>
<comment type="similarity">
    <text evidence="2">Belongs to the CDIP1/LITAF family.</text>
</comment>
<name>A0AA38T6F7_9ASTR</name>
<dbReference type="GO" id="GO:0008270">
    <property type="term" value="F:zinc ion binding"/>
    <property type="evidence" value="ECO:0007669"/>
    <property type="project" value="TreeGrafter"/>
</dbReference>
<evidence type="ECO:0000256" key="3">
    <source>
        <dbReference type="ARBA" id="ARBA00022723"/>
    </source>
</evidence>
<dbReference type="GO" id="GO:0016020">
    <property type="term" value="C:membrane"/>
    <property type="evidence" value="ECO:0007669"/>
    <property type="project" value="UniProtKB-SubCell"/>
</dbReference>
<keyword evidence="4" id="KW-0862">Zinc</keyword>
<dbReference type="PROSITE" id="PS51837">
    <property type="entry name" value="LITAF"/>
    <property type="match status" value="1"/>
</dbReference>
<dbReference type="PANTHER" id="PTHR23292:SF6">
    <property type="entry name" value="FI16602P1-RELATED"/>
    <property type="match status" value="1"/>
</dbReference>
<comment type="caution">
    <text evidence="8">The sequence shown here is derived from an EMBL/GenBank/DDBJ whole genome shotgun (WGS) entry which is preliminary data.</text>
</comment>
<organism evidence="8 9">
    <name type="scientific">Centaurea solstitialis</name>
    <name type="common">yellow star-thistle</name>
    <dbReference type="NCBI Taxonomy" id="347529"/>
    <lineage>
        <taxon>Eukaryota</taxon>
        <taxon>Viridiplantae</taxon>
        <taxon>Streptophyta</taxon>
        <taxon>Embryophyta</taxon>
        <taxon>Tracheophyta</taxon>
        <taxon>Spermatophyta</taxon>
        <taxon>Magnoliopsida</taxon>
        <taxon>eudicotyledons</taxon>
        <taxon>Gunneridae</taxon>
        <taxon>Pentapetalae</taxon>
        <taxon>asterids</taxon>
        <taxon>campanulids</taxon>
        <taxon>Asterales</taxon>
        <taxon>Asteraceae</taxon>
        <taxon>Carduoideae</taxon>
        <taxon>Cardueae</taxon>
        <taxon>Centaureinae</taxon>
        <taxon>Centaurea</taxon>
    </lineage>
</organism>
<dbReference type="EMBL" id="JARYMX010000005">
    <property type="protein sequence ID" value="KAJ9549401.1"/>
    <property type="molecule type" value="Genomic_DNA"/>
</dbReference>
<sequence>MGKTNEEPVMGIPYNPNHPAPNPNPNPNPNPHPYQPSQSQYYLGRDTHQAGKIPANAVVGDPKGVPLQQTIYRDTPAPINCVLCGKSGLTNVKSKPSLAAFVGCMMPFMLGVCFLCPTMDCLWHKYHFCPHCNEKLAQFEKNDACAVVDPHSWWQQSFALPA</sequence>
<evidence type="ECO:0000259" key="7">
    <source>
        <dbReference type="PROSITE" id="PS51837"/>
    </source>
</evidence>
<evidence type="ECO:0000256" key="6">
    <source>
        <dbReference type="SAM" id="MobiDB-lite"/>
    </source>
</evidence>
<dbReference type="SMART" id="SM00714">
    <property type="entry name" value="LITAF"/>
    <property type="match status" value="1"/>
</dbReference>
<dbReference type="InterPro" id="IPR037519">
    <property type="entry name" value="LITAF_fam"/>
</dbReference>
<evidence type="ECO:0000256" key="1">
    <source>
        <dbReference type="ARBA" id="ARBA00004170"/>
    </source>
</evidence>
<evidence type="ECO:0000313" key="9">
    <source>
        <dbReference type="Proteomes" id="UP001172457"/>
    </source>
</evidence>
<feature type="domain" description="LITAF" evidence="7">
    <location>
        <begin position="61"/>
        <end position="141"/>
    </location>
</feature>
<dbReference type="PANTHER" id="PTHR23292">
    <property type="entry name" value="LIPOPOLYSACCHARIDE-INDUCED TUMOR NECROSIS FACTOR-ALPHA FACTOR"/>
    <property type="match status" value="1"/>
</dbReference>
<feature type="region of interest" description="Disordered" evidence="6">
    <location>
        <begin position="1"/>
        <end position="40"/>
    </location>
</feature>